<feature type="region of interest" description="Disordered" evidence="1">
    <location>
        <begin position="94"/>
        <end position="131"/>
    </location>
</feature>
<evidence type="ECO:0000313" key="2">
    <source>
        <dbReference type="EMBL" id="KAK4766784.1"/>
    </source>
</evidence>
<protein>
    <submittedName>
        <fullName evidence="2">Uncharacterized protein</fullName>
    </submittedName>
</protein>
<keyword evidence="3" id="KW-1185">Reference proteome</keyword>
<proteinExistence type="predicted"/>
<gene>
    <name evidence="2" type="ORF">SAY87_008426</name>
</gene>
<accession>A0AAN7KKK9</accession>
<evidence type="ECO:0000256" key="1">
    <source>
        <dbReference type="SAM" id="MobiDB-lite"/>
    </source>
</evidence>
<feature type="compositionally biased region" description="Low complexity" evidence="1">
    <location>
        <begin position="113"/>
        <end position="127"/>
    </location>
</feature>
<evidence type="ECO:0000313" key="3">
    <source>
        <dbReference type="Proteomes" id="UP001345219"/>
    </source>
</evidence>
<name>A0AAN7KKK9_9MYRT</name>
<comment type="caution">
    <text evidence="2">The sequence shown here is derived from an EMBL/GenBank/DDBJ whole genome shotgun (WGS) entry which is preliminary data.</text>
</comment>
<sequence>MEKLVRPYDKECMRMAMLKHEETFRQQVYELHRLYGIQKLLMKTIGSNVANGGILPNLPCHVDRPDCCRSQKRVDLGITGASETIEESQIELTLGPPTYNKNRPRPRRGDRILTSSSLSSSSTGSSSDNNFTISKLGGFRPAAVIEEDHLLKSQRPNHPPWILQALSLNST</sequence>
<dbReference type="PANTHER" id="PTHR33167:SF26">
    <property type="entry name" value="EXPRESSED PROTEIN"/>
    <property type="match status" value="1"/>
</dbReference>
<dbReference type="AlphaFoldDB" id="A0AAN7KKK9"/>
<reference evidence="2 3" key="1">
    <citation type="journal article" date="2023" name="Hortic Res">
        <title>Pangenome of water caltrop reveals structural variations and asymmetric subgenome divergence after allopolyploidization.</title>
        <authorList>
            <person name="Zhang X."/>
            <person name="Chen Y."/>
            <person name="Wang L."/>
            <person name="Yuan Y."/>
            <person name="Fang M."/>
            <person name="Shi L."/>
            <person name="Lu R."/>
            <person name="Comes H.P."/>
            <person name="Ma Y."/>
            <person name="Chen Y."/>
            <person name="Huang G."/>
            <person name="Zhou Y."/>
            <person name="Zheng Z."/>
            <person name="Qiu Y."/>
        </authorList>
    </citation>
    <scope>NUCLEOTIDE SEQUENCE [LARGE SCALE GENOMIC DNA]</scope>
    <source>
        <tissue evidence="2">Roots</tissue>
    </source>
</reference>
<dbReference type="EMBL" id="JAXIOK010000007">
    <property type="protein sequence ID" value="KAK4766784.1"/>
    <property type="molecule type" value="Genomic_DNA"/>
</dbReference>
<organism evidence="2 3">
    <name type="scientific">Trapa incisa</name>
    <dbReference type="NCBI Taxonomy" id="236973"/>
    <lineage>
        <taxon>Eukaryota</taxon>
        <taxon>Viridiplantae</taxon>
        <taxon>Streptophyta</taxon>
        <taxon>Embryophyta</taxon>
        <taxon>Tracheophyta</taxon>
        <taxon>Spermatophyta</taxon>
        <taxon>Magnoliopsida</taxon>
        <taxon>eudicotyledons</taxon>
        <taxon>Gunneridae</taxon>
        <taxon>Pentapetalae</taxon>
        <taxon>rosids</taxon>
        <taxon>malvids</taxon>
        <taxon>Myrtales</taxon>
        <taxon>Lythraceae</taxon>
        <taxon>Trapa</taxon>
    </lineage>
</organism>
<dbReference type="PANTHER" id="PTHR33167">
    <property type="entry name" value="TRANSCRIPTION FACTOR, PUTATIVE (DUF863)-RELATED"/>
    <property type="match status" value="1"/>
</dbReference>
<dbReference type="Proteomes" id="UP001345219">
    <property type="component" value="Chromosome 7"/>
</dbReference>